<dbReference type="Proteomes" id="UP000189462">
    <property type="component" value="Unassembled WGS sequence"/>
</dbReference>
<keyword evidence="3" id="KW-1185">Reference proteome</keyword>
<feature type="compositionally biased region" description="Basic and acidic residues" evidence="1">
    <location>
        <begin position="134"/>
        <end position="159"/>
    </location>
</feature>
<feature type="region of interest" description="Disordered" evidence="1">
    <location>
        <begin position="13"/>
        <end position="76"/>
    </location>
</feature>
<evidence type="ECO:0000313" key="3">
    <source>
        <dbReference type="Proteomes" id="UP000189462"/>
    </source>
</evidence>
<evidence type="ECO:0000256" key="1">
    <source>
        <dbReference type="SAM" id="MobiDB-lite"/>
    </source>
</evidence>
<feature type="compositionally biased region" description="Basic and acidic residues" evidence="1">
    <location>
        <begin position="39"/>
        <end position="54"/>
    </location>
</feature>
<accession>A0A1V3NDF9</accession>
<gene>
    <name evidence="2" type="ORF">B1C78_13255</name>
</gene>
<dbReference type="Gene3D" id="3.10.450.160">
    <property type="entry name" value="inner membrane protein cigr"/>
    <property type="match status" value="1"/>
</dbReference>
<feature type="region of interest" description="Disordered" evidence="1">
    <location>
        <begin position="95"/>
        <end position="168"/>
    </location>
</feature>
<dbReference type="EMBL" id="MVBK01000083">
    <property type="protein sequence ID" value="OOG22908.1"/>
    <property type="molecule type" value="Genomic_DNA"/>
</dbReference>
<dbReference type="OrthoDB" id="5739345at2"/>
<feature type="compositionally biased region" description="Basic and acidic residues" evidence="1">
    <location>
        <begin position="61"/>
        <end position="76"/>
    </location>
</feature>
<sequence length="195" mass="22051">MSFVCSAVLVVGAQSATAQPPPTGIGNGADGPRGMPTETRPDRPRGLEERRGGRQDAQNEEIERLRRELEPEHRDRAGRVHERFRWEEREAIGQWYREREARPSPGVASGQRELPPGLQRRLARGGDLPPGWQRKVERGEVLSQEQVRHGRRVDEELRRRLPPQPDGTVIMETEDQVIRVLEATGEVLDVLGIGR</sequence>
<evidence type="ECO:0008006" key="4">
    <source>
        <dbReference type="Google" id="ProtNLM"/>
    </source>
</evidence>
<evidence type="ECO:0000313" key="2">
    <source>
        <dbReference type="EMBL" id="OOG22908.1"/>
    </source>
</evidence>
<comment type="caution">
    <text evidence="2">The sequence shown here is derived from an EMBL/GenBank/DDBJ whole genome shotgun (WGS) entry which is preliminary data.</text>
</comment>
<dbReference type="STRING" id="108003.B1C78_13255"/>
<proteinExistence type="predicted"/>
<dbReference type="AlphaFoldDB" id="A0A1V3NDF9"/>
<reference evidence="2 3" key="1">
    <citation type="submission" date="2017-02" db="EMBL/GenBank/DDBJ databases">
        <title>Genomic diversity within the haloalkaliphilic genus Thioalkalivibrio.</title>
        <authorList>
            <person name="Ahn A.-C."/>
            <person name="Meier-Kolthoff J."/>
            <person name="Overmars L."/>
            <person name="Richter M."/>
            <person name="Woyke T."/>
            <person name="Sorokin D.Y."/>
            <person name="Muyzer G."/>
        </authorList>
    </citation>
    <scope>NUCLEOTIDE SEQUENCE [LARGE SCALE GENOMIC DNA]</scope>
    <source>
        <strain evidence="2 3">ALJD</strain>
    </source>
</reference>
<name>A0A1V3NDF9_9GAMM</name>
<organism evidence="2 3">
    <name type="scientific">Thioalkalivibrio denitrificans</name>
    <dbReference type="NCBI Taxonomy" id="108003"/>
    <lineage>
        <taxon>Bacteria</taxon>
        <taxon>Pseudomonadati</taxon>
        <taxon>Pseudomonadota</taxon>
        <taxon>Gammaproteobacteria</taxon>
        <taxon>Chromatiales</taxon>
        <taxon>Ectothiorhodospiraceae</taxon>
        <taxon>Thioalkalivibrio</taxon>
    </lineage>
</organism>
<protein>
    <recommendedName>
        <fullName evidence="4">RcnB family protein</fullName>
    </recommendedName>
</protein>